<feature type="transmembrane region" description="Helical" evidence="1">
    <location>
        <begin position="491"/>
        <end position="513"/>
    </location>
</feature>
<name>A0A8R1V3R6_PRIPA</name>
<accession>A0A8R1V3R6</accession>
<sequence>MEKIEKVGKKLSENAYLASLLIVSIASIYASIAFTREGSENTRISEHSLMPGIVLPTFDKDSQQIKWLRELMNMKDIQTRSEYIANEMNIFSIESSVHKWTKSNIFKNSSGTSTVSLLRAYRSTGAESMIIATRMEDSHAVAMTMALAYHSRDHSYWSRDIFFLFVDGGEEGMDAWLEEYYGFNKENEEGDDMRGRGRFVVAAVVLETPEYLARKHVVEVKVNGMNGQLPNLDLFNSVARIAHRGRNQLNIVIYPEDERSVHDDSPLIPLRFLLSQAFSGVEGIHSPFSKYGVQAITIRGPRMKSGEKTGRTEFLMEGIMRSLNNLHERFHQSYFLYVLITPGFFSSIAFYLPIVGLFFAPLLIFSLREWFSTGISTDYSSFRPDISLLFLFLFGISSLLIIDPLVRFTSIDQEGITRLVIGILIFPLGLFVKIDSLSSSRFLLLISTSLLLGSIALLNFALSLFSSIAILPAILITMAPASTKLGRLTRTLLLFLFNPIIVILLGKLAIISLQYEWWSHADNKLIEWSVLIGGPQYILSTVYLIIDQFFTLGSWHLPLLLIFAGPLWNSLLSLASTQDVQKNVEI</sequence>
<evidence type="ECO:0000313" key="3">
    <source>
        <dbReference type="Proteomes" id="UP000005239"/>
    </source>
</evidence>
<gene>
    <name evidence="2" type="primary">WBGene00305115</name>
</gene>
<dbReference type="GO" id="GO:0042765">
    <property type="term" value="C:GPI-anchor transamidase complex"/>
    <property type="evidence" value="ECO:0000318"/>
    <property type="project" value="GO_Central"/>
</dbReference>
<dbReference type="PANTHER" id="PTHR13304:SF0">
    <property type="entry name" value="GLYCOSYLPHOSPHATIDYLINOSITOL ANCHOR ATTACHMENT 1 PROTEIN"/>
    <property type="match status" value="1"/>
</dbReference>
<keyword evidence="1" id="KW-1133">Transmembrane helix</keyword>
<evidence type="ECO:0000256" key="1">
    <source>
        <dbReference type="SAM" id="Phobius"/>
    </source>
</evidence>
<feature type="transmembrane region" description="Helical" evidence="1">
    <location>
        <begin position="454"/>
        <end position="479"/>
    </location>
</feature>
<reference evidence="3" key="1">
    <citation type="journal article" date="2008" name="Nat. Genet.">
        <title>The Pristionchus pacificus genome provides a unique perspective on nematode lifestyle and parasitism.</title>
        <authorList>
            <person name="Dieterich C."/>
            <person name="Clifton S.W."/>
            <person name="Schuster L.N."/>
            <person name="Chinwalla A."/>
            <person name="Delehaunty K."/>
            <person name="Dinkelacker I."/>
            <person name="Fulton L."/>
            <person name="Fulton R."/>
            <person name="Godfrey J."/>
            <person name="Minx P."/>
            <person name="Mitreva M."/>
            <person name="Roeseler W."/>
            <person name="Tian H."/>
            <person name="Witte H."/>
            <person name="Yang S.P."/>
            <person name="Wilson R.K."/>
            <person name="Sommer R.J."/>
        </authorList>
    </citation>
    <scope>NUCLEOTIDE SEQUENCE [LARGE SCALE GENOMIC DNA]</scope>
    <source>
        <strain evidence="3">PS312</strain>
    </source>
</reference>
<dbReference type="AlphaFoldDB" id="A0A8R1V3R6"/>
<feature type="transmembrane region" description="Helical" evidence="1">
    <location>
        <begin position="415"/>
        <end position="434"/>
    </location>
</feature>
<protein>
    <submittedName>
        <fullName evidence="2">Uncharacterized protein</fullName>
    </submittedName>
</protein>
<organism evidence="2 3">
    <name type="scientific">Pristionchus pacificus</name>
    <name type="common">Parasitic nematode worm</name>
    <dbReference type="NCBI Taxonomy" id="54126"/>
    <lineage>
        <taxon>Eukaryota</taxon>
        <taxon>Metazoa</taxon>
        <taxon>Ecdysozoa</taxon>
        <taxon>Nematoda</taxon>
        <taxon>Chromadorea</taxon>
        <taxon>Rhabditida</taxon>
        <taxon>Rhabditina</taxon>
        <taxon>Diplogasteromorpha</taxon>
        <taxon>Diplogasteroidea</taxon>
        <taxon>Neodiplogasteridae</taxon>
        <taxon>Pristionchus</taxon>
    </lineage>
</organism>
<dbReference type="PANTHER" id="PTHR13304">
    <property type="entry name" value="GLYCOSYLPHOSPHATIDYLINOSITOL ANCHOR ATTACHMENT 1 PROTEIN"/>
    <property type="match status" value="1"/>
</dbReference>
<dbReference type="GO" id="GO:0016255">
    <property type="term" value="P:attachment of GPI anchor to protein"/>
    <property type="evidence" value="ECO:0000318"/>
    <property type="project" value="GO_Central"/>
</dbReference>
<feature type="transmembrane region" description="Helical" evidence="1">
    <location>
        <begin position="386"/>
        <end position="406"/>
    </location>
</feature>
<feature type="transmembrane region" description="Helical" evidence="1">
    <location>
        <begin position="557"/>
        <end position="575"/>
    </location>
</feature>
<evidence type="ECO:0000313" key="2">
    <source>
        <dbReference type="EnsemblMetazoa" id="PPA47227.1"/>
    </source>
</evidence>
<feature type="transmembrane region" description="Helical" evidence="1">
    <location>
        <begin position="334"/>
        <end position="366"/>
    </location>
</feature>
<reference evidence="2" key="2">
    <citation type="submission" date="2022-06" db="UniProtKB">
        <authorList>
            <consortium name="EnsemblMetazoa"/>
        </authorList>
    </citation>
    <scope>IDENTIFICATION</scope>
    <source>
        <strain evidence="2">PS312</strain>
    </source>
</reference>
<dbReference type="Pfam" id="PF04114">
    <property type="entry name" value="Gaa1"/>
    <property type="match status" value="1"/>
</dbReference>
<keyword evidence="3" id="KW-1185">Reference proteome</keyword>
<feature type="transmembrane region" description="Helical" evidence="1">
    <location>
        <begin position="15"/>
        <end position="34"/>
    </location>
</feature>
<dbReference type="InterPro" id="IPR007246">
    <property type="entry name" value="Gaa1"/>
</dbReference>
<dbReference type="EnsemblMetazoa" id="PPA47227.1">
    <property type="protein sequence ID" value="PPA47227.1"/>
    <property type="gene ID" value="WBGene00305115"/>
</dbReference>
<keyword evidence="1" id="KW-0472">Membrane</keyword>
<keyword evidence="1" id="KW-0812">Transmembrane</keyword>
<dbReference type="Proteomes" id="UP000005239">
    <property type="component" value="Unassembled WGS sequence"/>
</dbReference>
<proteinExistence type="predicted"/>